<accession>A0A1Y1NGE1</accession>
<evidence type="ECO:0000256" key="2">
    <source>
        <dbReference type="SAM" id="SignalP"/>
    </source>
</evidence>
<dbReference type="OrthoDB" id="8021850at2759"/>
<reference evidence="3" key="1">
    <citation type="journal article" date="2016" name="Sci. Rep.">
        <title>Molecular characterization of firefly nuptial gifts: a multi-omics approach sheds light on postcopulatory sexual selection.</title>
        <authorList>
            <person name="Al-Wathiqui N."/>
            <person name="Fallon T.R."/>
            <person name="South A."/>
            <person name="Weng J.K."/>
            <person name="Lewis S.M."/>
        </authorList>
    </citation>
    <scope>NUCLEOTIDE SEQUENCE</scope>
</reference>
<protein>
    <recommendedName>
        <fullName evidence="6">Osteopetrosis-associated transmembrane protein 1</fullName>
    </recommendedName>
</protein>
<dbReference type="Pfam" id="PF09777">
    <property type="entry name" value="OSTMP1"/>
    <property type="match status" value="1"/>
</dbReference>
<name>A0A1Y1NGE1_PHOPY</name>
<sequence>MVIVMMKLLLICFIIVVSVCFTSTEVNEAKVNCTELNNNLANAIASFSKCAITYSRPIKLCEQCVNEYIDVSNGYQNMSASKDEDGVCLDGYIHLDNLEILETLYGNANELWNRANCDKCFQMDNGTLTNVSSVETTTFNVLFTNLTDCIKQPDVNATTVCQNCAKQYNELNKFYIAISYENRGGVCMDVVDVMNGTRGYWSSNCCKFRHRNELGFIISTVFISLLTILFYILTKVCSQKRAPVILKQTRFSGSFCNSAS</sequence>
<keyword evidence="1" id="KW-0812">Transmembrane</keyword>
<dbReference type="PANTHER" id="PTHR15644:SF2">
    <property type="entry name" value="OSTEOPETROSIS-ASSOCIATED TRANSMEMBRANE PROTEIN 1"/>
    <property type="match status" value="1"/>
</dbReference>
<proteinExistence type="predicted"/>
<dbReference type="InParanoid" id="A0A1Y1NGE1"/>
<evidence type="ECO:0000313" key="5">
    <source>
        <dbReference type="Proteomes" id="UP000327044"/>
    </source>
</evidence>
<feature type="transmembrane region" description="Helical" evidence="1">
    <location>
        <begin position="214"/>
        <end position="233"/>
    </location>
</feature>
<dbReference type="FunCoup" id="A0A1Y1NGE1">
    <property type="interactions" value="874"/>
</dbReference>
<evidence type="ECO:0000313" key="4">
    <source>
        <dbReference type="EMBL" id="KAB0798611.1"/>
    </source>
</evidence>
<reference evidence="4 5" key="2">
    <citation type="journal article" date="2018" name="Elife">
        <title>Firefly genomes illuminate parallel origins of bioluminescence in beetles.</title>
        <authorList>
            <person name="Fallon T.R."/>
            <person name="Lower S.E."/>
            <person name="Chang C.H."/>
            <person name="Bessho-Uehara M."/>
            <person name="Martin G.J."/>
            <person name="Bewick A.J."/>
            <person name="Behringer M."/>
            <person name="Debat H.J."/>
            <person name="Wong I."/>
            <person name="Day J.C."/>
            <person name="Suvorov A."/>
            <person name="Silva C.J."/>
            <person name="Stanger-Hall K.F."/>
            <person name="Hall D.W."/>
            <person name="Schmitz R.J."/>
            <person name="Nelson D.R."/>
            <person name="Lewis S.M."/>
            <person name="Shigenobu S."/>
            <person name="Bybee S.M."/>
            <person name="Larracuente A.M."/>
            <person name="Oba Y."/>
            <person name="Weng J.K."/>
        </authorList>
    </citation>
    <scope>NUCLEOTIDE SEQUENCE [LARGE SCALE GENOMIC DNA]</scope>
    <source>
        <strain evidence="4">1611_PpyrPB1</strain>
        <tissue evidence="4">Whole body</tissue>
    </source>
</reference>
<dbReference type="EMBL" id="GEZM01003003">
    <property type="protein sequence ID" value="JAV96993.1"/>
    <property type="molecule type" value="Transcribed_RNA"/>
</dbReference>
<feature type="chain" id="PRO_5011907550" description="Osteopetrosis-associated transmembrane protein 1" evidence="2">
    <location>
        <begin position="25"/>
        <end position="260"/>
    </location>
</feature>
<organism evidence="3">
    <name type="scientific">Photinus pyralis</name>
    <name type="common">Common eastern firefly</name>
    <name type="synonym">Lampyris pyralis</name>
    <dbReference type="NCBI Taxonomy" id="7054"/>
    <lineage>
        <taxon>Eukaryota</taxon>
        <taxon>Metazoa</taxon>
        <taxon>Ecdysozoa</taxon>
        <taxon>Arthropoda</taxon>
        <taxon>Hexapoda</taxon>
        <taxon>Insecta</taxon>
        <taxon>Pterygota</taxon>
        <taxon>Neoptera</taxon>
        <taxon>Endopterygota</taxon>
        <taxon>Coleoptera</taxon>
        <taxon>Polyphaga</taxon>
        <taxon>Elateriformia</taxon>
        <taxon>Elateroidea</taxon>
        <taxon>Lampyridae</taxon>
        <taxon>Lampyrinae</taxon>
        <taxon>Photinus</taxon>
    </lineage>
</organism>
<dbReference type="InterPro" id="IPR019172">
    <property type="entry name" value="Osteopetrosis-assoc_TM_1"/>
</dbReference>
<keyword evidence="1" id="KW-0472">Membrane</keyword>
<keyword evidence="1" id="KW-1133">Transmembrane helix</keyword>
<keyword evidence="2" id="KW-0732">Signal</keyword>
<dbReference type="PANTHER" id="PTHR15644">
    <property type="entry name" value="OSTEOPETROSIS ASSOCIATED TRANSMEMBRANE PROTEIN 1"/>
    <property type="match status" value="1"/>
</dbReference>
<reference evidence="4" key="3">
    <citation type="submission" date="2019-08" db="EMBL/GenBank/DDBJ databases">
        <authorList>
            <consortium name="Photinus pyralis genome working group"/>
            <person name="Fallon T.R."/>
            <person name="Sander Lower S.E."/>
            <person name="Weng J.-K."/>
        </authorList>
    </citation>
    <scope>NUCLEOTIDE SEQUENCE</scope>
    <source>
        <strain evidence="4">1611_PpyrPB1</strain>
        <tissue evidence="4">Whole body</tissue>
    </source>
</reference>
<feature type="signal peptide" evidence="2">
    <location>
        <begin position="1"/>
        <end position="24"/>
    </location>
</feature>
<dbReference type="AlphaFoldDB" id="A0A1Y1NGE1"/>
<evidence type="ECO:0000256" key="1">
    <source>
        <dbReference type="SAM" id="Phobius"/>
    </source>
</evidence>
<evidence type="ECO:0000313" key="3">
    <source>
        <dbReference type="EMBL" id="JAV96993.1"/>
    </source>
</evidence>
<keyword evidence="5" id="KW-1185">Reference proteome</keyword>
<gene>
    <name evidence="4" type="ORF">PPYR_09604</name>
</gene>
<dbReference type="EMBL" id="VVIM01000006">
    <property type="protein sequence ID" value="KAB0798611.1"/>
    <property type="molecule type" value="Genomic_DNA"/>
</dbReference>
<dbReference type="GO" id="GO:0005829">
    <property type="term" value="C:cytosol"/>
    <property type="evidence" value="ECO:0007669"/>
    <property type="project" value="TreeGrafter"/>
</dbReference>
<dbReference type="Proteomes" id="UP000327044">
    <property type="component" value="Unassembled WGS sequence"/>
</dbReference>
<dbReference type="EMBL" id="GEZM01003002">
    <property type="protein sequence ID" value="JAV96996.1"/>
    <property type="molecule type" value="Transcribed_RNA"/>
</dbReference>
<evidence type="ECO:0008006" key="6">
    <source>
        <dbReference type="Google" id="ProtNLM"/>
    </source>
</evidence>